<protein>
    <submittedName>
        <fullName evidence="1">Tunicamycin resistance protein</fullName>
    </submittedName>
</protein>
<reference evidence="1 2" key="1">
    <citation type="submission" date="2019-05" db="EMBL/GenBank/DDBJ databases">
        <authorList>
            <person name="Narsing Rao M.P."/>
            <person name="Li W.J."/>
        </authorList>
    </citation>
    <scope>NUCLEOTIDE SEQUENCE [LARGE SCALE GENOMIC DNA]</scope>
    <source>
        <strain evidence="1 2">SYSU_K30003</strain>
    </source>
</reference>
<name>A0A5R9GBS8_9BACL</name>
<organism evidence="1 2">
    <name type="scientific">Paenibacillus antri</name>
    <dbReference type="NCBI Taxonomy" id="2582848"/>
    <lineage>
        <taxon>Bacteria</taxon>
        <taxon>Bacillati</taxon>
        <taxon>Bacillota</taxon>
        <taxon>Bacilli</taxon>
        <taxon>Bacillales</taxon>
        <taxon>Paenibacillaceae</taxon>
        <taxon>Paenibacillus</taxon>
    </lineage>
</organism>
<evidence type="ECO:0000313" key="1">
    <source>
        <dbReference type="EMBL" id="TLS52549.1"/>
    </source>
</evidence>
<dbReference type="InterPro" id="IPR027417">
    <property type="entry name" value="P-loop_NTPase"/>
</dbReference>
<proteinExistence type="predicted"/>
<dbReference type="Proteomes" id="UP000309676">
    <property type="component" value="Unassembled WGS sequence"/>
</dbReference>
<dbReference type="AlphaFoldDB" id="A0A5R9GBS8"/>
<accession>A0A5R9GBS8</accession>
<dbReference type="RefSeq" id="WP_138193540.1">
    <property type="nucleotide sequence ID" value="NZ_VCIW01000004.1"/>
</dbReference>
<gene>
    <name evidence="1" type="ORF">FE782_07885</name>
</gene>
<dbReference type="Gene3D" id="3.40.50.300">
    <property type="entry name" value="P-loop containing nucleotide triphosphate hydrolases"/>
    <property type="match status" value="1"/>
</dbReference>
<dbReference type="EMBL" id="VCIW01000004">
    <property type="protein sequence ID" value="TLS52549.1"/>
    <property type="molecule type" value="Genomic_DNA"/>
</dbReference>
<sequence length="198" mass="23137">MIVWINGAFGAGKTQTAFELHRRIPHSFVFDPENAGYYIRKNVPSSAMRDDFQDYPMWRETNYAMLKYIDASYDGVVLVPMTVVNPVYFDETAGRLRSEGVVVHHFALCASKDVLLRRLRSRGDGERSWAARQIDRCIEGLRDETFRHHLDTDGWSVSDNAERIAALAQLELLPDERSAWRKSWDRLRTQWNHIRFFQ</sequence>
<dbReference type="OrthoDB" id="9799092at2"/>
<comment type="caution">
    <text evidence="1">The sequence shown here is derived from an EMBL/GenBank/DDBJ whole genome shotgun (WGS) entry which is preliminary data.</text>
</comment>
<evidence type="ECO:0000313" key="2">
    <source>
        <dbReference type="Proteomes" id="UP000309676"/>
    </source>
</evidence>
<dbReference type="SUPFAM" id="SSF52540">
    <property type="entry name" value="P-loop containing nucleoside triphosphate hydrolases"/>
    <property type="match status" value="1"/>
</dbReference>
<keyword evidence="2" id="KW-1185">Reference proteome</keyword>